<evidence type="ECO:0000313" key="2">
    <source>
        <dbReference type="Proteomes" id="UP000490800"/>
    </source>
</evidence>
<sequence>MFERKDYLITMISRMIEAIASRVAKLRRENKHEEALEALGELYGKFYLPPAKVLGSVQEEDAFRMLRTGPALNNEKLVAAARLLREEGEIYEDMGQEREAYQRRVNALFLYYHAAEQGADTKDIPVHEEIKALQNRLKAYRLSPAAHFKQMEYFANRGRFDEAENILYELGREISDDRQLPEWGLHFYERLLHLSDQELEDGGLPRSEVELGLQEWKSAWPRLEQSAT</sequence>
<dbReference type="EMBL" id="RHLK01000010">
    <property type="protein sequence ID" value="MVP01087.1"/>
    <property type="molecule type" value="Genomic_DNA"/>
</dbReference>
<dbReference type="RefSeq" id="WP_157337179.1">
    <property type="nucleotide sequence ID" value="NZ_RHLK01000010.1"/>
</dbReference>
<accession>A0A7X3K0H5</accession>
<evidence type="ECO:0008006" key="3">
    <source>
        <dbReference type="Google" id="ProtNLM"/>
    </source>
</evidence>
<dbReference type="OrthoDB" id="1905743at2"/>
<keyword evidence="2" id="KW-1185">Reference proteome</keyword>
<gene>
    <name evidence="1" type="ORF">EDM21_16440</name>
</gene>
<dbReference type="Proteomes" id="UP000490800">
    <property type="component" value="Unassembled WGS sequence"/>
</dbReference>
<name>A0A7X3K0H5_9BACL</name>
<protein>
    <recommendedName>
        <fullName evidence="3">Tetratricopeptide repeat protein</fullName>
    </recommendedName>
</protein>
<proteinExistence type="predicted"/>
<dbReference type="Pfam" id="PF20092">
    <property type="entry name" value="DUF6483"/>
    <property type="match status" value="1"/>
</dbReference>
<organism evidence="1 2">
    <name type="scientific">Paenibacillus lutrae</name>
    <dbReference type="NCBI Taxonomy" id="2078573"/>
    <lineage>
        <taxon>Bacteria</taxon>
        <taxon>Bacillati</taxon>
        <taxon>Bacillota</taxon>
        <taxon>Bacilli</taxon>
        <taxon>Bacillales</taxon>
        <taxon>Paenibacillaceae</taxon>
        <taxon>Paenibacillus</taxon>
    </lineage>
</organism>
<evidence type="ECO:0000313" key="1">
    <source>
        <dbReference type="EMBL" id="MVP01087.1"/>
    </source>
</evidence>
<dbReference type="AlphaFoldDB" id="A0A7X3K0H5"/>
<comment type="caution">
    <text evidence="1">The sequence shown here is derived from an EMBL/GenBank/DDBJ whole genome shotgun (WGS) entry which is preliminary data.</text>
</comment>
<dbReference type="InterPro" id="IPR045507">
    <property type="entry name" value="DUF6483"/>
</dbReference>
<reference evidence="1 2" key="1">
    <citation type="journal article" date="2019" name="Microorganisms">
        <title>Paenibacillus lutrae sp. nov., A Chitinolytic Species Isolated from A River Otter in Castril Natural Park, Granada, Spain.</title>
        <authorList>
            <person name="Rodriguez M."/>
            <person name="Reina J.C."/>
            <person name="Bejar V."/>
            <person name="Llamas I."/>
        </authorList>
    </citation>
    <scope>NUCLEOTIDE SEQUENCE [LARGE SCALE GENOMIC DNA]</scope>
    <source>
        <strain evidence="1 2">N10</strain>
    </source>
</reference>